<reference evidence="1" key="1">
    <citation type="journal article" date="2025" name="Int. J. Syst. Evol. Microbiol.">
        <title>Inconstantimicrobium mannanitabidum sp. nov., a novel member of the family Clostridiaceae isolated from anoxic soil under the treatment of reductive soil disinfestation.</title>
        <authorList>
            <person name="Ueki A."/>
            <person name="Tonouchi A."/>
            <person name="Honma S."/>
            <person name="Kaku N."/>
            <person name="Ueki K."/>
        </authorList>
    </citation>
    <scope>NUCLEOTIDE SEQUENCE</scope>
    <source>
        <strain evidence="1">TW13</strain>
    </source>
</reference>
<dbReference type="Proteomes" id="UP001058074">
    <property type="component" value="Unassembled WGS sequence"/>
</dbReference>
<proteinExistence type="predicted"/>
<protein>
    <submittedName>
        <fullName evidence="1">Foldase protein PrsA</fullName>
    </submittedName>
</protein>
<sequence>MIQKTPDAKKKSVVATVDGEKITLSDVDKLLGSVISQIKQQYGQDLSASAEGKKALVDQRTNALNSILEQKVCAKKAVTLKIMPTDADLNKQIDDKLKQIKEMYENDDAKYKEALKAENMTEDQLKKAIKDSIITTTVKQNVVKDIKVTDEEVQKYYDTHKETDYSKGAGADMYHILVATEDEAKKIKKELDGGAKFADEAAKYGTDGTKTTGGSLGFVQYDEANMDKDFLAGAKKLKEGEISNPVKSQFGYHIIMVKNIKTDKHYQPLADVKDKIMSTLKDTKSTALWNTTFSAWKTEYKVTTKNENLAILY</sequence>
<accession>A0ACB5RI19</accession>
<organism evidence="1 2">
    <name type="scientific">Inconstantimicrobium mannanitabidum</name>
    <dbReference type="NCBI Taxonomy" id="1604901"/>
    <lineage>
        <taxon>Bacteria</taxon>
        <taxon>Bacillati</taxon>
        <taxon>Bacillota</taxon>
        <taxon>Clostridia</taxon>
        <taxon>Eubacteriales</taxon>
        <taxon>Clostridiaceae</taxon>
        <taxon>Inconstantimicrobium</taxon>
    </lineage>
</organism>
<evidence type="ECO:0000313" key="1">
    <source>
        <dbReference type="EMBL" id="GKX68724.1"/>
    </source>
</evidence>
<name>A0ACB5RI19_9CLOT</name>
<dbReference type="EMBL" id="BROD01000001">
    <property type="protein sequence ID" value="GKX68724.1"/>
    <property type="molecule type" value="Genomic_DNA"/>
</dbReference>
<gene>
    <name evidence="1" type="primary">prsA_2</name>
    <name evidence="1" type="ORF">rsdtw13_39820</name>
</gene>
<keyword evidence="2" id="KW-1185">Reference proteome</keyword>
<comment type="caution">
    <text evidence="1">The sequence shown here is derived from an EMBL/GenBank/DDBJ whole genome shotgun (WGS) entry which is preliminary data.</text>
</comment>
<evidence type="ECO:0000313" key="2">
    <source>
        <dbReference type="Proteomes" id="UP001058074"/>
    </source>
</evidence>